<gene>
    <name evidence="3" type="ORF">OSTQU699_LOCUS629</name>
</gene>
<feature type="region of interest" description="Disordered" evidence="1">
    <location>
        <begin position="1"/>
        <end position="54"/>
    </location>
</feature>
<feature type="compositionally biased region" description="Basic and acidic residues" evidence="1">
    <location>
        <begin position="11"/>
        <end position="25"/>
    </location>
</feature>
<evidence type="ECO:0000259" key="2">
    <source>
        <dbReference type="Pfam" id="PF25003"/>
    </source>
</evidence>
<comment type="caution">
    <text evidence="3">The sequence shown here is derived from an EMBL/GenBank/DDBJ whole genome shotgun (WGS) entry which is preliminary data.</text>
</comment>
<evidence type="ECO:0000256" key="1">
    <source>
        <dbReference type="SAM" id="MobiDB-lite"/>
    </source>
</evidence>
<dbReference type="Pfam" id="PF25003">
    <property type="entry name" value="DUF7781"/>
    <property type="match status" value="1"/>
</dbReference>
<dbReference type="Proteomes" id="UP000708148">
    <property type="component" value="Unassembled WGS sequence"/>
</dbReference>
<evidence type="ECO:0000313" key="3">
    <source>
        <dbReference type="EMBL" id="CAD7695269.1"/>
    </source>
</evidence>
<organism evidence="3 4">
    <name type="scientific">Ostreobium quekettii</name>
    <dbReference type="NCBI Taxonomy" id="121088"/>
    <lineage>
        <taxon>Eukaryota</taxon>
        <taxon>Viridiplantae</taxon>
        <taxon>Chlorophyta</taxon>
        <taxon>core chlorophytes</taxon>
        <taxon>Ulvophyceae</taxon>
        <taxon>TCBD clade</taxon>
        <taxon>Bryopsidales</taxon>
        <taxon>Ostreobineae</taxon>
        <taxon>Ostreobiaceae</taxon>
        <taxon>Ostreobium</taxon>
    </lineage>
</organism>
<feature type="domain" description="DUF7781" evidence="2">
    <location>
        <begin position="95"/>
        <end position="258"/>
    </location>
</feature>
<reference evidence="3" key="1">
    <citation type="submission" date="2020-12" db="EMBL/GenBank/DDBJ databases">
        <authorList>
            <person name="Iha C."/>
        </authorList>
    </citation>
    <scope>NUCLEOTIDE SEQUENCE</scope>
</reference>
<dbReference type="InterPro" id="IPR056683">
    <property type="entry name" value="DUF7781"/>
</dbReference>
<protein>
    <recommendedName>
        <fullName evidence="2">DUF7781 domain-containing protein</fullName>
    </recommendedName>
</protein>
<dbReference type="EMBL" id="CAJHUC010000326">
    <property type="protein sequence ID" value="CAD7695269.1"/>
    <property type="molecule type" value="Genomic_DNA"/>
</dbReference>
<name>A0A8S1ILY2_9CHLO</name>
<keyword evidence="4" id="KW-1185">Reference proteome</keyword>
<dbReference type="AlphaFoldDB" id="A0A8S1ILY2"/>
<proteinExistence type="predicted"/>
<sequence>MAAPEASLLCPHDDPAAMRPVRDSADSVSSDGGRSHPSPRPSGPPGDGAAPGCPAIGIPVHGMALTNGAYRSGLRRYHTRRTRRPGPEGWLEEIQRNYRANLRPALVQLRLSRIFSGLKISADALLPAESTPHLALTMSAAKKTNKYVKKIVVAPALGRLQAFTPSMEIGWLRLQFAVMYDWKNGRWDLSYRAKTKWSKGSKIAHKFQHMNSEKLSLSSDWSLRQEFPQVGGSMGGHHQPKMEPDIGKFQLDFSRLKVSCHM</sequence>
<accession>A0A8S1ILY2</accession>
<evidence type="ECO:0000313" key="4">
    <source>
        <dbReference type="Proteomes" id="UP000708148"/>
    </source>
</evidence>
<dbReference type="OrthoDB" id="537661at2759"/>